<evidence type="ECO:0000313" key="3">
    <source>
        <dbReference type="Proteomes" id="UP000501374"/>
    </source>
</evidence>
<dbReference type="Gene3D" id="3.40.50.300">
    <property type="entry name" value="P-loop containing nucleotide triphosphate hydrolases"/>
    <property type="match status" value="1"/>
</dbReference>
<evidence type="ECO:0000313" key="2">
    <source>
        <dbReference type="EMBL" id="QIW19293.1"/>
    </source>
</evidence>
<accession>A0A6H0TFF0</accession>
<name>A0A6H0TFF0_BACTU</name>
<reference evidence="3" key="1">
    <citation type="submission" date="2019-02" db="EMBL/GenBank/DDBJ databases">
        <title>Structural and Functional analysis of Lanthipeptide from Bacillus thuringiensis serovar andalousiensis B23193.</title>
        <authorList>
            <person name="Andreeva J.V."/>
            <person name="Grigoreva A."/>
        </authorList>
    </citation>
    <scope>NUCLEOTIDE SEQUENCE [LARGE SCALE GENOMIC DNA]</scope>
    <source>
        <strain evidence="3">B23193</strain>
    </source>
</reference>
<dbReference type="InterPro" id="IPR006083">
    <property type="entry name" value="PRK/URK"/>
</dbReference>
<dbReference type="SUPFAM" id="SSF52540">
    <property type="entry name" value="P-loop containing nucleoside triphosphate hydrolases"/>
    <property type="match status" value="1"/>
</dbReference>
<dbReference type="Pfam" id="PF00485">
    <property type="entry name" value="PRK"/>
    <property type="match status" value="1"/>
</dbReference>
<dbReference type="RefSeq" id="WP_172553860.1">
    <property type="nucleotide sequence ID" value="NZ_CP035727.2"/>
</dbReference>
<sequence>MGLNNILEQIRVKSVEQSLQIIGIDGCGGAGKSTLANKIKSKFSTVTVVHMDDFYLPSAQIVNEHPTNKSIGADFDWKRLLQEILDPISNGVEGCYKRYDWETDSLAESHIVPANGIVIIEGVYATRQELAEVYDLKIWVNCPRETRIKRGIARDGEVARDMWENNWMIAEDMYVESHKPHKLADFIIDGTNHEITNKYETIYY</sequence>
<dbReference type="PANTHER" id="PTHR10285">
    <property type="entry name" value="URIDINE KINASE"/>
    <property type="match status" value="1"/>
</dbReference>
<protein>
    <submittedName>
        <fullName evidence="2">AAA family ATPase</fullName>
    </submittedName>
</protein>
<dbReference type="GO" id="GO:0005524">
    <property type="term" value="F:ATP binding"/>
    <property type="evidence" value="ECO:0007669"/>
    <property type="project" value="InterPro"/>
</dbReference>
<dbReference type="InterPro" id="IPR027417">
    <property type="entry name" value="P-loop_NTPase"/>
</dbReference>
<dbReference type="Proteomes" id="UP000501374">
    <property type="component" value="Chromosome"/>
</dbReference>
<gene>
    <name evidence="2" type="ORF">EVG22_12815</name>
</gene>
<proteinExistence type="predicted"/>
<dbReference type="EMBL" id="CP035727">
    <property type="protein sequence ID" value="QIW19293.1"/>
    <property type="molecule type" value="Genomic_DNA"/>
</dbReference>
<dbReference type="AlphaFoldDB" id="A0A6H0TFF0"/>
<feature type="domain" description="Phosphoribulokinase/uridine kinase" evidence="1">
    <location>
        <begin position="21"/>
        <end position="155"/>
    </location>
</feature>
<organism evidence="2 3">
    <name type="scientific">Bacillus thuringiensis serovar andalousiensis</name>
    <dbReference type="NCBI Taxonomy" id="257985"/>
    <lineage>
        <taxon>Bacteria</taxon>
        <taxon>Bacillati</taxon>
        <taxon>Bacillota</taxon>
        <taxon>Bacilli</taxon>
        <taxon>Bacillales</taxon>
        <taxon>Bacillaceae</taxon>
        <taxon>Bacillus</taxon>
        <taxon>Bacillus cereus group</taxon>
    </lineage>
</organism>
<evidence type="ECO:0000259" key="1">
    <source>
        <dbReference type="Pfam" id="PF00485"/>
    </source>
</evidence>
<dbReference type="GO" id="GO:0016301">
    <property type="term" value="F:kinase activity"/>
    <property type="evidence" value="ECO:0007669"/>
    <property type="project" value="InterPro"/>
</dbReference>